<feature type="chain" id="PRO_5045691131" evidence="1">
    <location>
        <begin position="29"/>
        <end position="104"/>
    </location>
</feature>
<proteinExistence type="predicted"/>
<keyword evidence="1" id="KW-0732">Signal</keyword>
<protein>
    <submittedName>
        <fullName evidence="3">PepSY domain-containing protein</fullName>
    </submittedName>
</protein>
<dbReference type="RefSeq" id="WP_194213822.1">
    <property type="nucleotide sequence ID" value="NZ_CP061205.1"/>
</dbReference>
<reference evidence="4" key="1">
    <citation type="journal article" date="2019" name="Int. J. Syst. Evol. Microbiol.">
        <title>The Global Catalogue of Microorganisms (GCM) 10K type strain sequencing project: providing services to taxonomists for standard genome sequencing and annotation.</title>
        <authorList>
            <consortium name="The Broad Institute Genomics Platform"/>
            <consortium name="The Broad Institute Genome Sequencing Center for Infectious Disease"/>
            <person name="Wu L."/>
            <person name="Ma J."/>
        </authorList>
    </citation>
    <scope>NUCLEOTIDE SEQUENCE [LARGE SCALE GENOMIC DNA]</scope>
    <source>
        <strain evidence="4">KCTC 62164</strain>
    </source>
</reference>
<evidence type="ECO:0000256" key="1">
    <source>
        <dbReference type="SAM" id="SignalP"/>
    </source>
</evidence>
<feature type="domain" description="PepSY" evidence="2">
    <location>
        <begin position="13"/>
        <end position="98"/>
    </location>
</feature>
<feature type="signal peptide" evidence="1">
    <location>
        <begin position="1"/>
        <end position="28"/>
    </location>
</feature>
<evidence type="ECO:0000259" key="2">
    <source>
        <dbReference type="Pfam" id="PF13670"/>
    </source>
</evidence>
<accession>A0ABV7D5S5</accession>
<name>A0ABV7D5S5_9PROT</name>
<gene>
    <name evidence="3" type="ORF">ACFOKA_11445</name>
</gene>
<keyword evidence="4" id="KW-1185">Reference proteome</keyword>
<dbReference type="Pfam" id="PF13670">
    <property type="entry name" value="PepSY_2"/>
    <property type="match status" value="1"/>
</dbReference>
<dbReference type="InterPro" id="IPR025711">
    <property type="entry name" value="PepSY"/>
</dbReference>
<dbReference type="Proteomes" id="UP001595444">
    <property type="component" value="Unassembled WGS sequence"/>
</dbReference>
<evidence type="ECO:0000313" key="3">
    <source>
        <dbReference type="EMBL" id="MFC3052517.1"/>
    </source>
</evidence>
<dbReference type="EMBL" id="JBHRSL010000010">
    <property type="protein sequence ID" value="MFC3052517.1"/>
    <property type="molecule type" value="Genomic_DNA"/>
</dbReference>
<sequence>MVNYSKIFQGTVTALILGVGIHSSVAFAHDKHQSSAANEYVAAASNTLSLTDLQAVVTNKGITSTEIKVKGLLLEIEGYDTAGREVELMLDRRSGDIMHFEYDD</sequence>
<organism evidence="3 4">
    <name type="scientific">Kordiimonas pumila</name>
    <dbReference type="NCBI Taxonomy" id="2161677"/>
    <lineage>
        <taxon>Bacteria</taxon>
        <taxon>Pseudomonadati</taxon>
        <taxon>Pseudomonadota</taxon>
        <taxon>Alphaproteobacteria</taxon>
        <taxon>Kordiimonadales</taxon>
        <taxon>Kordiimonadaceae</taxon>
        <taxon>Kordiimonas</taxon>
    </lineage>
</organism>
<comment type="caution">
    <text evidence="3">The sequence shown here is derived from an EMBL/GenBank/DDBJ whole genome shotgun (WGS) entry which is preliminary data.</text>
</comment>
<evidence type="ECO:0000313" key="4">
    <source>
        <dbReference type="Proteomes" id="UP001595444"/>
    </source>
</evidence>